<dbReference type="AlphaFoldDB" id="A0A9W9Z694"/>
<dbReference type="EMBL" id="MU826480">
    <property type="protein sequence ID" value="KAJ7375787.1"/>
    <property type="molecule type" value="Genomic_DNA"/>
</dbReference>
<keyword evidence="2" id="KW-1185">Reference proteome</keyword>
<name>A0A9W9Z694_9CNID</name>
<accession>A0A9W9Z694</accession>
<dbReference type="Proteomes" id="UP001163046">
    <property type="component" value="Unassembled WGS sequence"/>
</dbReference>
<protein>
    <submittedName>
        <fullName evidence="1">Uncharacterized protein</fullName>
    </submittedName>
</protein>
<reference evidence="1" key="1">
    <citation type="submission" date="2023-01" db="EMBL/GenBank/DDBJ databases">
        <title>Genome assembly of the deep-sea coral Lophelia pertusa.</title>
        <authorList>
            <person name="Herrera S."/>
            <person name="Cordes E."/>
        </authorList>
    </citation>
    <scope>NUCLEOTIDE SEQUENCE</scope>
    <source>
        <strain evidence="1">USNM1676648</strain>
        <tissue evidence="1">Polyp</tissue>
    </source>
</reference>
<organism evidence="1 2">
    <name type="scientific">Desmophyllum pertusum</name>
    <dbReference type="NCBI Taxonomy" id="174260"/>
    <lineage>
        <taxon>Eukaryota</taxon>
        <taxon>Metazoa</taxon>
        <taxon>Cnidaria</taxon>
        <taxon>Anthozoa</taxon>
        <taxon>Hexacorallia</taxon>
        <taxon>Scleractinia</taxon>
        <taxon>Caryophylliina</taxon>
        <taxon>Caryophylliidae</taxon>
        <taxon>Desmophyllum</taxon>
    </lineage>
</organism>
<sequence length="154" mass="17684">MQRSGARIISANIPEEGFTVRGDAEQVACAKRLILQKVECSNNDSSYLLDLTRAALESLHVIKREVREGNEYLEADMWCHFGTAVIRDLMKVWVAKENTKKKLEDIPIPFNDVKNILDEIHFEDGLTRSRCRGWMVLRISNIFAGRHSVSRLRI</sequence>
<comment type="caution">
    <text evidence="1">The sequence shown here is derived from an EMBL/GenBank/DDBJ whole genome shotgun (WGS) entry which is preliminary data.</text>
</comment>
<gene>
    <name evidence="1" type="ORF">OS493_038890</name>
</gene>
<proteinExistence type="predicted"/>
<evidence type="ECO:0000313" key="1">
    <source>
        <dbReference type="EMBL" id="KAJ7375787.1"/>
    </source>
</evidence>
<evidence type="ECO:0000313" key="2">
    <source>
        <dbReference type="Proteomes" id="UP001163046"/>
    </source>
</evidence>